<gene>
    <name evidence="2" type="ORF">GMARGA_LOCUS28557</name>
</gene>
<reference evidence="2 3" key="1">
    <citation type="submission" date="2021-06" db="EMBL/GenBank/DDBJ databases">
        <authorList>
            <person name="Kallberg Y."/>
            <person name="Tangrot J."/>
            <person name="Rosling A."/>
        </authorList>
    </citation>
    <scope>NUCLEOTIDE SEQUENCE [LARGE SCALE GENOMIC DNA]</scope>
    <source>
        <strain evidence="2 3">120-4 pot B 10/14</strain>
    </source>
</reference>
<proteinExistence type="predicted"/>
<dbReference type="Proteomes" id="UP000789901">
    <property type="component" value="Unassembled WGS sequence"/>
</dbReference>
<feature type="compositionally biased region" description="Polar residues" evidence="1">
    <location>
        <begin position="177"/>
        <end position="209"/>
    </location>
</feature>
<keyword evidence="3" id="KW-1185">Reference proteome</keyword>
<sequence>PYFVELNNLQNKLKKYTICEKYYNQIVAKDNYLNYLKGKLLSYPRKRNSNFNTLNNTQIESLTTIDIGIQVEINNNNDLLMQIETLKNSCNTLVADYAKQDTQTQVNTKEILILAECGIMDYGTLELQEALNNNTGKNAASKRKIDPESTQEDTYKQSLTLTETIIQNSKCFKEDSTVSAQQSNENTLPSLKNEQPISNTKNEDIYSSQWAVTRNEAEASQKPTLFPKNK</sequence>
<protein>
    <submittedName>
        <fullName evidence="2">25872_t:CDS:1</fullName>
    </submittedName>
</protein>
<feature type="region of interest" description="Disordered" evidence="1">
    <location>
        <begin position="176"/>
        <end position="209"/>
    </location>
</feature>
<organism evidence="2 3">
    <name type="scientific">Gigaspora margarita</name>
    <dbReference type="NCBI Taxonomy" id="4874"/>
    <lineage>
        <taxon>Eukaryota</taxon>
        <taxon>Fungi</taxon>
        <taxon>Fungi incertae sedis</taxon>
        <taxon>Mucoromycota</taxon>
        <taxon>Glomeromycotina</taxon>
        <taxon>Glomeromycetes</taxon>
        <taxon>Diversisporales</taxon>
        <taxon>Gigasporaceae</taxon>
        <taxon>Gigaspora</taxon>
    </lineage>
</organism>
<evidence type="ECO:0000313" key="3">
    <source>
        <dbReference type="Proteomes" id="UP000789901"/>
    </source>
</evidence>
<feature type="non-terminal residue" evidence="2">
    <location>
        <position position="230"/>
    </location>
</feature>
<name>A0ABN7WAV6_GIGMA</name>
<dbReference type="EMBL" id="CAJVQB010036727">
    <property type="protein sequence ID" value="CAG8824358.1"/>
    <property type="molecule type" value="Genomic_DNA"/>
</dbReference>
<comment type="caution">
    <text evidence="2">The sequence shown here is derived from an EMBL/GenBank/DDBJ whole genome shotgun (WGS) entry which is preliminary data.</text>
</comment>
<evidence type="ECO:0000256" key="1">
    <source>
        <dbReference type="SAM" id="MobiDB-lite"/>
    </source>
</evidence>
<accession>A0ABN7WAV6</accession>
<evidence type="ECO:0000313" key="2">
    <source>
        <dbReference type="EMBL" id="CAG8824358.1"/>
    </source>
</evidence>
<feature type="non-terminal residue" evidence="2">
    <location>
        <position position="1"/>
    </location>
</feature>
<feature type="region of interest" description="Disordered" evidence="1">
    <location>
        <begin position="136"/>
        <end position="155"/>
    </location>
</feature>